<dbReference type="InterPro" id="IPR052534">
    <property type="entry name" value="Extracell_DNA_Util/SecSys_Comp"/>
</dbReference>
<proteinExistence type="predicted"/>
<dbReference type="PANTHER" id="PTHR40278">
    <property type="entry name" value="DNA UTILIZATION PROTEIN HOFN"/>
    <property type="match status" value="1"/>
</dbReference>
<organism evidence="2 3">
    <name type="scientific">Neptunomonas qingdaonensis</name>
    <dbReference type="NCBI Taxonomy" id="1045558"/>
    <lineage>
        <taxon>Bacteria</taxon>
        <taxon>Pseudomonadati</taxon>
        <taxon>Pseudomonadota</taxon>
        <taxon>Gammaproteobacteria</taxon>
        <taxon>Oceanospirillales</taxon>
        <taxon>Oceanospirillaceae</taxon>
        <taxon>Neptunomonas</taxon>
    </lineage>
</organism>
<evidence type="ECO:0000256" key="1">
    <source>
        <dbReference type="SAM" id="Phobius"/>
    </source>
</evidence>
<evidence type="ECO:0000313" key="3">
    <source>
        <dbReference type="Proteomes" id="UP000198623"/>
    </source>
</evidence>
<keyword evidence="1" id="KW-1133">Transmembrane helix</keyword>
<sequence length="201" mass="23174">MKQRINLLPPRPKIERDYLRFNYVIWTFTGVLLLCSVISAWIWRDVHQTDEQLQGYVIQLQQQQQALKKLEVLQSQRKPDPALEDYRDQLQQTVLSKQRLSGLLETVQPEHQQGFSQGLLAFSNSTPDKVWLTAFKMTSGSLILDLAGESADTSQIPVFLRQLAQQSFFNKMHFAELKTEKKDDKAYLFNAHGVIAGKTHD</sequence>
<dbReference type="Proteomes" id="UP000198623">
    <property type="component" value="Unassembled WGS sequence"/>
</dbReference>
<accession>A0A1I2V8Q2</accession>
<dbReference type="RefSeq" id="WP_090729986.1">
    <property type="nucleotide sequence ID" value="NZ_FOOU01000016.1"/>
</dbReference>
<keyword evidence="1" id="KW-0812">Transmembrane</keyword>
<dbReference type="AlphaFoldDB" id="A0A1I2V8Q2"/>
<dbReference type="Pfam" id="PF05137">
    <property type="entry name" value="PilN"/>
    <property type="match status" value="1"/>
</dbReference>
<protein>
    <submittedName>
        <fullName evidence="2">Tfp pilus assembly protein PilN</fullName>
    </submittedName>
</protein>
<name>A0A1I2V8Q2_9GAMM</name>
<keyword evidence="3" id="KW-1185">Reference proteome</keyword>
<dbReference type="EMBL" id="FOOU01000016">
    <property type="protein sequence ID" value="SFG85734.1"/>
    <property type="molecule type" value="Genomic_DNA"/>
</dbReference>
<evidence type="ECO:0000313" key="2">
    <source>
        <dbReference type="EMBL" id="SFG85734.1"/>
    </source>
</evidence>
<keyword evidence="1" id="KW-0472">Membrane</keyword>
<dbReference type="STRING" id="1045558.SAMN05216175_11610"/>
<gene>
    <name evidence="2" type="ORF">SAMN05216175_11610</name>
</gene>
<dbReference type="InterPro" id="IPR007813">
    <property type="entry name" value="PilN"/>
</dbReference>
<feature type="transmembrane region" description="Helical" evidence="1">
    <location>
        <begin position="21"/>
        <end position="43"/>
    </location>
</feature>
<reference evidence="3" key="1">
    <citation type="submission" date="2016-10" db="EMBL/GenBank/DDBJ databases">
        <authorList>
            <person name="Varghese N."/>
            <person name="Submissions S."/>
        </authorList>
    </citation>
    <scope>NUCLEOTIDE SEQUENCE [LARGE SCALE GENOMIC DNA]</scope>
    <source>
        <strain evidence="3">CGMCC 1.10971</strain>
    </source>
</reference>
<dbReference type="OrthoDB" id="6118611at2"/>
<dbReference type="PANTHER" id="PTHR40278:SF1">
    <property type="entry name" value="DNA UTILIZATION PROTEIN HOFN"/>
    <property type="match status" value="1"/>
</dbReference>